<name>A0A2I1HXZ3_9ACTO</name>
<feature type="transmembrane region" description="Helical" evidence="1">
    <location>
        <begin position="90"/>
        <end position="113"/>
    </location>
</feature>
<dbReference type="RefSeq" id="WP_101602420.1">
    <property type="nucleotide sequence ID" value="NZ_PKKM01000016.1"/>
</dbReference>
<feature type="transmembrane region" description="Helical" evidence="1">
    <location>
        <begin position="57"/>
        <end position="78"/>
    </location>
</feature>
<organism evidence="2 3">
    <name type="scientific">Schaalia odontolytica</name>
    <dbReference type="NCBI Taxonomy" id="1660"/>
    <lineage>
        <taxon>Bacteria</taxon>
        <taxon>Bacillati</taxon>
        <taxon>Actinomycetota</taxon>
        <taxon>Actinomycetes</taxon>
        <taxon>Actinomycetales</taxon>
        <taxon>Actinomycetaceae</taxon>
        <taxon>Schaalia</taxon>
    </lineage>
</organism>
<accession>A0A2I1HXZ3</accession>
<keyword evidence="1" id="KW-0812">Transmembrane</keyword>
<gene>
    <name evidence="2" type="ORF">CYJ22_09380</name>
</gene>
<dbReference type="EMBL" id="PKKM01000016">
    <property type="protein sequence ID" value="PKY63735.1"/>
    <property type="molecule type" value="Genomic_DNA"/>
</dbReference>
<evidence type="ECO:0000313" key="2">
    <source>
        <dbReference type="EMBL" id="PKY63735.1"/>
    </source>
</evidence>
<evidence type="ECO:0000313" key="3">
    <source>
        <dbReference type="Proteomes" id="UP000234198"/>
    </source>
</evidence>
<protein>
    <submittedName>
        <fullName evidence="2">Uncharacterized protein</fullName>
    </submittedName>
</protein>
<comment type="caution">
    <text evidence="2">The sequence shown here is derived from an EMBL/GenBank/DDBJ whole genome shotgun (WGS) entry which is preliminary data.</text>
</comment>
<evidence type="ECO:0000256" key="1">
    <source>
        <dbReference type="SAM" id="Phobius"/>
    </source>
</evidence>
<dbReference type="AlphaFoldDB" id="A0A2I1HXZ3"/>
<proteinExistence type="predicted"/>
<feature type="transmembrane region" description="Helical" evidence="1">
    <location>
        <begin position="25"/>
        <end position="45"/>
    </location>
</feature>
<keyword evidence="1" id="KW-1133">Transmembrane helix</keyword>
<sequence length="200" mass="22663">MSKRSPSHRAPTATRTYNRQEFRTIIWLHVTVVSAVVMLAAWLLSGSIGDRRFYCSMIGSSAAIILSVCLVLSFPTLVRMMREQLEGPGAARPAVAALVMILLFALVAVFLSYKGSTSVVHLIGDARSGHRTLTATKCERFWQNEYRGYRQITHYSNEFTLQFEDGSSYNFDVSTWTSGEFRRENSPYYPVYQLCVVRPK</sequence>
<dbReference type="Proteomes" id="UP000234198">
    <property type="component" value="Unassembled WGS sequence"/>
</dbReference>
<keyword evidence="1" id="KW-0472">Membrane</keyword>
<reference evidence="2 3" key="1">
    <citation type="submission" date="2017-12" db="EMBL/GenBank/DDBJ databases">
        <title>Phylogenetic diversity of female urinary microbiome.</title>
        <authorList>
            <person name="Thomas-White K."/>
            <person name="Wolfe A.J."/>
        </authorList>
    </citation>
    <scope>NUCLEOTIDE SEQUENCE [LARGE SCALE GENOMIC DNA]</scope>
    <source>
        <strain evidence="2 3">UMB0018</strain>
    </source>
</reference>